<gene>
    <name evidence="1" type="ORF">ACFQU0_16670</name>
</gene>
<reference evidence="2" key="1">
    <citation type="journal article" date="2019" name="Int. J. Syst. Evol. Microbiol.">
        <title>The Global Catalogue of Microorganisms (GCM) 10K type strain sequencing project: providing services to taxonomists for standard genome sequencing and annotation.</title>
        <authorList>
            <consortium name="The Broad Institute Genomics Platform"/>
            <consortium name="The Broad Institute Genome Sequencing Center for Infectious Disease"/>
            <person name="Wu L."/>
            <person name="Ma J."/>
        </authorList>
    </citation>
    <scope>NUCLEOTIDE SEQUENCE [LARGE SCALE GENOMIC DNA]</scope>
    <source>
        <strain evidence="2">CCUG 53903</strain>
    </source>
</reference>
<evidence type="ECO:0000313" key="2">
    <source>
        <dbReference type="Proteomes" id="UP001596457"/>
    </source>
</evidence>
<organism evidence="1 2">
    <name type="scientific">Hydrogenophaga defluvii</name>
    <dbReference type="NCBI Taxonomy" id="249410"/>
    <lineage>
        <taxon>Bacteria</taxon>
        <taxon>Pseudomonadati</taxon>
        <taxon>Pseudomonadota</taxon>
        <taxon>Betaproteobacteria</taxon>
        <taxon>Burkholderiales</taxon>
        <taxon>Comamonadaceae</taxon>
        <taxon>Hydrogenophaga</taxon>
    </lineage>
</organism>
<name>A0ABW2SEX1_9BURK</name>
<dbReference type="EMBL" id="JBHTBZ010000051">
    <property type="protein sequence ID" value="MFC7462064.1"/>
    <property type="molecule type" value="Genomic_DNA"/>
</dbReference>
<evidence type="ECO:0000313" key="1">
    <source>
        <dbReference type="EMBL" id="MFC7462064.1"/>
    </source>
</evidence>
<accession>A0ABW2SEX1</accession>
<proteinExistence type="predicted"/>
<protein>
    <submittedName>
        <fullName evidence="1">Uncharacterized protein</fullName>
    </submittedName>
</protein>
<dbReference type="Proteomes" id="UP001596457">
    <property type="component" value="Unassembled WGS sequence"/>
</dbReference>
<sequence>MPDSYSWIPGLPPEGTMVALACRKWCAFHEGHYREVIAGDPSLYLQTLGLRIMMNPSITVIYGSVLMEGGLTKILDEWGSPVAAYPNCILCWSYVPDPMPNLKAVTMTDMALSVARTGSSALGRG</sequence>
<keyword evidence="2" id="KW-1185">Reference proteome</keyword>
<comment type="caution">
    <text evidence="1">The sequence shown here is derived from an EMBL/GenBank/DDBJ whole genome shotgun (WGS) entry which is preliminary data.</text>
</comment>